<accession>A0A834CL03</accession>
<dbReference type="Proteomes" id="UP000646548">
    <property type="component" value="Unassembled WGS sequence"/>
</dbReference>
<proteinExistence type="predicted"/>
<evidence type="ECO:0000313" key="2">
    <source>
        <dbReference type="Proteomes" id="UP000646548"/>
    </source>
</evidence>
<dbReference type="AlphaFoldDB" id="A0A834CL03"/>
<dbReference type="EMBL" id="WKFB01000271">
    <property type="protein sequence ID" value="KAF6728726.1"/>
    <property type="molecule type" value="Genomic_DNA"/>
</dbReference>
<organism evidence="1 2">
    <name type="scientific">Oryzias melastigma</name>
    <name type="common">Marine medaka</name>
    <dbReference type="NCBI Taxonomy" id="30732"/>
    <lineage>
        <taxon>Eukaryota</taxon>
        <taxon>Metazoa</taxon>
        <taxon>Chordata</taxon>
        <taxon>Craniata</taxon>
        <taxon>Vertebrata</taxon>
        <taxon>Euteleostomi</taxon>
        <taxon>Actinopterygii</taxon>
        <taxon>Neopterygii</taxon>
        <taxon>Teleostei</taxon>
        <taxon>Neoteleostei</taxon>
        <taxon>Acanthomorphata</taxon>
        <taxon>Ovalentaria</taxon>
        <taxon>Atherinomorphae</taxon>
        <taxon>Beloniformes</taxon>
        <taxon>Adrianichthyidae</taxon>
        <taxon>Oryziinae</taxon>
        <taxon>Oryzias</taxon>
    </lineage>
</organism>
<protein>
    <submittedName>
        <fullName evidence="1">Uncharacterized protein</fullName>
    </submittedName>
</protein>
<gene>
    <name evidence="1" type="ORF">FQA47_005216</name>
</gene>
<sequence length="172" mass="18743">MHAQPQGSVCVYWASTLRFLWIRSSSAHLRASSPLASRIILTAQAVADRYLRTAHLSTQLEDAVQGDSPVFPFRLPSTLIEGGLPQQATAAALNDDVWLQGGRSDPRWNGGVTELPRSPHEPGGPVAVVIHRVKRHRAAAVIQAEEPQPDSSLHSRQMSQKNCLCIRGLSTV</sequence>
<comment type="caution">
    <text evidence="1">The sequence shown here is derived from an EMBL/GenBank/DDBJ whole genome shotgun (WGS) entry which is preliminary data.</text>
</comment>
<reference evidence="1" key="1">
    <citation type="journal article" name="BMC Genomics">
        <title>Long-read sequencing and de novo genome assembly of marine medaka (Oryzias melastigma).</title>
        <authorList>
            <person name="Liang P."/>
            <person name="Saqib H.S.A."/>
            <person name="Ni X."/>
            <person name="Shen Y."/>
        </authorList>
    </citation>
    <scope>NUCLEOTIDE SEQUENCE</scope>
    <source>
        <strain evidence="1">Bigg-433</strain>
    </source>
</reference>
<name>A0A834CL03_ORYME</name>
<evidence type="ECO:0000313" key="1">
    <source>
        <dbReference type="EMBL" id="KAF6728726.1"/>
    </source>
</evidence>